<comment type="similarity">
    <text evidence="2">Belongs to the EamA transporter family.</text>
</comment>
<proteinExistence type="inferred from homology"/>
<name>A0ABW2A8S0_9GAMM</name>
<comment type="caution">
    <text evidence="8">The sequence shown here is derived from an EMBL/GenBank/DDBJ whole genome shotgun (WGS) entry which is preliminary data.</text>
</comment>
<feature type="transmembrane region" description="Helical" evidence="6">
    <location>
        <begin position="101"/>
        <end position="122"/>
    </location>
</feature>
<sequence length="296" mass="30862">MQSVNQNCPQEYARGFALVLLAAFCYGLQPFFAHFAYQAGADPIGLLLIRFSLAAGMMLLWLKTKRIRLPSIKLLGPTLLIGIGYAASALGYYSASRTTSVSLAVILMFSFPAFVTLYSILFMDEKASLGRLLSLILASGGVAVSTGLNLKGDIAGIGWALFAAISYGAAILYGTARVPPQNPVVSATVILIGGALTFAIAWLLKGAHWPQSPLGWTSTLGLALFATILPIATFVSGSPRIGASDASTLSTLEPIVAVTIAVLLIGEEMTPSLIGGGAMVMVAAVMLSRCRAKATG</sequence>
<dbReference type="RefSeq" id="WP_379912754.1">
    <property type="nucleotide sequence ID" value="NZ_JBHSWE010000001.1"/>
</dbReference>
<dbReference type="InterPro" id="IPR050638">
    <property type="entry name" value="AA-Vitamin_Transporters"/>
</dbReference>
<dbReference type="InterPro" id="IPR000620">
    <property type="entry name" value="EamA_dom"/>
</dbReference>
<feature type="transmembrane region" description="Helical" evidence="6">
    <location>
        <begin position="129"/>
        <end position="148"/>
    </location>
</feature>
<keyword evidence="9" id="KW-1185">Reference proteome</keyword>
<dbReference type="EMBL" id="JBHSWE010000001">
    <property type="protein sequence ID" value="MFC6673951.1"/>
    <property type="molecule type" value="Genomic_DNA"/>
</dbReference>
<dbReference type="SUPFAM" id="SSF103481">
    <property type="entry name" value="Multidrug resistance efflux transporter EmrE"/>
    <property type="match status" value="2"/>
</dbReference>
<keyword evidence="4 6" id="KW-1133">Transmembrane helix</keyword>
<dbReference type="Gene3D" id="1.10.3730.20">
    <property type="match status" value="1"/>
</dbReference>
<keyword evidence="3 6" id="KW-0812">Transmembrane</keyword>
<accession>A0ABW2A8S0</accession>
<evidence type="ECO:0000313" key="8">
    <source>
        <dbReference type="EMBL" id="MFC6673951.1"/>
    </source>
</evidence>
<dbReference type="Pfam" id="PF00892">
    <property type="entry name" value="EamA"/>
    <property type="match status" value="2"/>
</dbReference>
<feature type="transmembrane region" description="Helical" evidence="6">
    <location>
        <begin position="154"/>
        <end position="173"/>
    </location>
</feature>
<dbReference type="InterPro" id="IPR037185">
    <property type="entry name" value="EmrE-like"/>
</dbReference>
<evidence type="ECO:0000256" key="1">
    <source>
        <dbReference type="ARBA" id="ARBA00004141"/>
    </source>
</evidence>
<evidence type="ECO:0000256" key="6">
    <source>
        <dbReference type="SAM" id="Phobius"/>
    </source>
</evidence>
<dbReference type="PANTHER" id="PTHR32322:SF2">
    <property type="entry name" value="EAMA DOMAIN-CONTAINING PROTEIN"/>
    <property type="match status" value="1"/>
</dbReference>
<protein>
    <submittedName>
        <fullName evidence="8">DMT family transporter</fullName>
    </submittedName>
</protein>
<evidence type="ECO:0000259" key="7">
    <source>
        <dbReference type="Pfam" id="PF00892"/>
    </source>
</evidence>
<evidence type="ECO:0000256" key="2">
    <source>
        <dbReference type="ARBA" id="ARBA00007362"/>
    </source>
</evidence>
<comment type="subcellular location">
    <subcellularLocation>
        <location evidence="1">Membrane</location>
        <topology evidence="1">Multi-pass membrane protein</topology>
    </subcellularLocation>
</comment>
<feature type="transmembrane region" description="Helical" evidence="6">
    <location>
        <begin position="44"/>
        <end position="62"/>
    </location>
</feature>
<feature type="domain" description="EamA" evidence="7">
    <location>
        <begin position="15"/>
        <end position="145"/>
    </location>
</feature>
<feature type="transmembrane region" description="Helical" evidence="6">
    <location>
        <begin position="12"/>
        <end position="32"/>
    </location>
</feature>
<evidence type="ECO:0000313" key="9">
    <source>
        <dbReference type="Proteomes" id="UP001596422"/>
    </source>
</evidence>
<reference evidence="9" key="1">
    <citation type="journal article" date="2019" name="Int. J. Syst. Evol. Microbiol.">
        <title>The Global Catalogue of Microorganisms (GCM) 10K type strain sequencing project: providing services to taxonomists for standard genome sequencing and annotation.</title>
        <authorList>
            <consortium name="The Broad Institute Genomics Platform"/>
            <consortium name="The Broad Institute Genome Sequencing Center for Infectious Disease"/>
            <person name="Wu L."/>
            <person name="Ma J."/>
        </authorList>
    </citation>
    <scope>NUCLEOTIDE SEQUENCE [LARGE SCALE GENOMIC DNA]</scope>
    <source>
        <strain evidence="9">NBRC 111756</strain>
    </source>
</reference>
<feature type="transmembrane region" description="Helical" evidence="6">
    <location>
        <begin position="216"/>
        <end position="235"/>
    </location>
</feature>
<organism evidence="8 9">
    <name type="scientific">Marinobacterium aestuariivivens</name>
    <dbReference type="NCBI Taxonomy" id="1698799"/>
    <lineage>
        <taxon>Bacteria</taxon>
        <taxon>Pseudomonadati</taxon>
        <taxon>Pseudomonadota</taxon>
        <taxon>Gammaproteobacteria</taxon>
        <taxon>Oceanospirillales</taxon>
        <taxon>Oceanospirillaceae</taxon>
        <taxon>Marinobacterium</taxon>
    </lineage>
</organism>
<dbReference type="Proteomes" id="UP001596422">
    <property type="component" value="Unassembled WGS sequence"/>
</dbReference>
<evidence type="ECO:0000256" key="3">
    <source>
        <dbReference type="ARBA" id="ARBA00022692"/>
    </source>
</evidence>
<evidence type="ECO:0000256" key="5">
    <source>
        <dbReference type="ARBA" id="ARBA00023136"/>
    </source>
</evidence>
<feature type="domain" description="EamA" evidence="7">
    <location>
        <begin position="155"/>
        <end position="288"/>
    </location>
</feature>
<feature type="transmembrane region" description="Helical" evidence="6">
    <location>
        <begin position="185"/>
        <end position="204"/>
    </location>
</feature>
<feature type="transmembrane region" description="Helical" evidence="6">
    <location>
        <begin position="247"/>
        <end position="266"/>
    </location>
</feature>
<dbReference type="PANTHER" id="PTHR32322">
    <property type="entry name" value="INNER MEMBRANE TRANSPORTER"/>
    <property type="match status" value="1"/>
</dbReference>
<gene>
    <name evidence="8" type="ORF">ACFQDL_30575</name>
</gene>
<evidence type="ECO:0000256" key="4">
    <source>
        <dbReference type="ARBA" id="ARBA00022989"/>
    </source>
</evidence>
<feature type="transmembrane region" description="Helical" evidence="6">
    <location>
        <begin position="74"/>
        <end position="95"/>
    </location>
</feature>
<keyword evidence="5 6" id="KW-0472">Membrane</keyword>
<feature type="transmembrane region" description="Helical" evidence="6">
    <location>
        <begin position="272"/>
        <end position="290"/>
    </location>
</feature>